<dbReference type="EMBL" id="BQXS01003969">
    <property type="protein sequence ID" value="GKT35960.1"/>
    <property type="molecule type" value="Genomic_DNA"/>
</dbReference>
<accession>A0ABQ5KU10</accession>
<evidence type="ECO:0000313" key="2">
    <source>
        <dbReference type="EMBL" id="GKT35960.1"/>
    </source>
</evidence>
<proteinExistence type="predicted"/>
<comment type="caution">
    <text evidence="2">The sequence shown here is derived from an EMBL/GenBank/DDBJ whole genome shotgun (WGS) entry which is preliminary data.</text>
</comment>
<keyword evidence="3" id="KW-1185">Reference proteome</keyword>
<gene>
    <name evidence="2" type="ORF">ADUPG1_003084</name>
</gene>
<keyword evidence="1" id="KW-0812">Transmembrane</keyword>
<dbReference type="Proteomes" id="UP001057375">
    <property type="component" value="Unassembled WGS sequence"/>
</dbReference>
<organism evidence="2 3">
    <name type="scientific">Aduncisulcus paluster</name>
    <dbReference type="NCBI Taxonomy" id="2918883"/>
    <lineage>
        <taxon>Eukaryota</taxon>
        <taxon>Metamonada</taxon>
        <taxon>Carpediemonas-like organisms</taxon>
        <taxon>Aduncisulcus</taxon>
    </lineage>
</organism>
<keyword evidence="1" id="KW-1133">Transmembrane helix</keyword>
<name>A0ABQ5KU10_9EUKA</name>
<evidence type="ECO:0000313" key="3">
    <source>
        <dbReference type="Proteomes" id="UP001057375"/>
    </source>
</evidence>
<feature type="non-terminal residue" evidence="2">
    <location>
        <position position="1"/>
    </location>
</feature>
<evidence type="ECO:0000256" key="1">
    <source>
        <dbReference type="SAM" id="Phobius"/>
    </source>
</evidence>
<reference evidence="2" key="1">
    <citation type="submission" date="2022-03" db="EMBL/GenBank/DDBJ databases">
        <title>Draft genome sequence of Aduncisulcus paluster, a free-living microaerophilic Fornicata.</title>
        <authorList>
            <person name="Yuyama I."/>
            <person name="Kume K."/>
            <person name="Tamura T."/>
            <person name="Inagaki Y."/>
            <person name="Hashimoto T."/>
        </authorList>
    </citation>
    <scope>NUCLEOTIDE SEQUENCE</scope>
    <source>
        <strain evidence="2">NY0171</strain>
    </source>
</reference>
<feature type="transmembrane region" description="Helical" evidence="1">
    <location>
        <begin position="6"/>
        <end position="27"/>
    </location>
</feature>
<sequence>LSALQTAVISTGLPFAIILMLMSFMLIDSVRKAYRKQREIKQRDHFEEMIEVFDIVTEESDIA</sequence>
<keyword evidence="1" id="KW-0472">Membrane</keyword>
<protein>
    <submittedName>
        <fullName evidence="2">BCCT family transporter</fullName>
    </submittedName>
</protein>